<comment type="caution">
    <text evidence="1">The sequence shown here is derived from an EMBL/GenBank/DDBJ whole genome shotgun (WGS) entry which is preliminary data.</text>
</comment>
<proteinExistence type="predicted"/>
<accession>L8WK33</accession>
<keyword evidence="2" id="KW-1185">Reference proteome</keyword>
<name>L8WK33_THACA</name>
<dbReference type="Proteomes" id="UP000011668">
    <property type="component" value="Unassembled WGS sequence"/>
</dbReference>
<sequence>MDRQKSNLSTHSFLCFFITDGSYYVGSTLIRKFFRSDDRWLRGLWVIQLLDPLIAQMGMEAAIRERVDCILNSIDSQTLIYLAQIRFG</sequence>
<reference evidence="1 2" key="1">
    <citation type="journal article" date="2013" name="Nat. Commun.">
        <title>The evolution and pathogenic mechanisms of the rice sheath blight pathogen.</title>
        <authorList>
            <person name="Zheng A."/>
            <person name="Lin R."/>
            <person name="Xu L."/>
            <person name="Qin P."/>
            <person name="Tang C."/>
            <person name="Ai P."/>
            <person name="Zhang D."/>
            <person name="Liu Y."/>
            <person name="Sun Z."/>
            <person name="Feng H."/>
            <person name="Wang Y."/>
            <person name="Chen Y."/>
            <person name="Liang X."/>
            <person name="Fu R."/>
            <person name="Li Q."/>
            <person name="Zhang J."/>
            <person name="Yu X."/>
            <person name="Xie Z."/>
            <person name="Ding L."/>
            <person name="Guan P."/>
            <person name="Tang J."/>
            <person name="Liang Y."/>
            <person name="Wang S."/>
            <person name="Deng Q."/>
            <person name="Li S."/>
            <person name="Zhu J."/>
            <person name="Wang L."/>
            <person name="Liu H."/>
            <person name="Li P."/>
        </authorList>
    </citation>
    <scope>NUCLEOTIDE SEQUENCE [LARGE SCALE GENOMIC DNA]</scope>
    <source>
        <strain evidence="2">AG-1 IA</strain>
    </source>
</reference>
<dbReference type="EMBL" id="AFRT01002126">
    <property type="protein sequence ID" value="ELU38556.1"/>
    <property type="molecule type" value="Genomic_DNA"/>
</dbReference>
<dbReference type="HOGENOM" id="CLU_2470624_0_0_1"/>
<evidence type="ECO:0000313" key="1">
    <source>
        <dbReference type="EMBL" id="ELU38556.1"/>
    </source>
</evidence>
<protein>
    <submittedName>
        <fullName evidence="1">Uncharacterized protein</fullName>
    </submittedName>
</protein>
<gene>
    <name evidence="1" type="ORF">AG1IA_07404</name>
</gene>
<dbReference type="AlphaFoldDB" id="L8WK33"/>
<evidence type="ECO:0000313" key="2">
    <source>
        <dbReference type="Proteomes" id="UP000011668"/>
    </source>
</evidence>
<organism evidence="1 2">
    <name type="scientific">Thanatephorus cucumeris (strain AG1-IA)</name>
    <name type="common">Rice sheath blight fungus</name>
    <name type="synonym">Rhizoctonia solani</name>
    <dbReference type="NCBI Taxonomy" id="983506"/>
    <lineage>
        <taxon>Eukaryota</taxon>
        <taxon>Fungi</taxon>
        <taxon>Dikarya</taxon>
        <taxon>Basidiomycota</taxon>
        <taxon>Agaricomycotina</taxon>
        <taxon>Agaricomycetes</taxon>
        <taxon>Cantharellales</taxon>
        <taxon>Ceratobasidiaceae</taxon>
        <taxon>Rhizoctonia</taxon>
        <taxon>Rhizoctonia solani AG-1</taxon>
    </lineage>
</organism>